<dbReference type="NCBIfam" id="TIGR03370">
    <property type="entry name" value="VPLPA-CTERM"/>
    <property type="match status" value="1"/>
</dbReference>
<keyword evidence="1" id="KW-0472">Membrane</keyword>
<feature type="transmembrane region" description="Helical" evidence="1">
    <location>
        <begin position="228"/>
        <end position="247"/>
    </location>
</feature>
<reference evidence="4" key="1">
    <citation type="journal article" date="2014" name="Stand. Genomic Sci.">
        <title>Genome sequence of the exopolysaccharide-producing Salipiger mucosus type strain (DSM 16094(T)), a moderately halophilic member of the Roseobacter clade.</title>
        <authorList>
            <person name="Riedel T."/>
            <person name="Spring S."/>
            <person name="Fiebig A."/>
            <person name="Petersen J."/>
            <person name="Kyrpides N.C."/>
            <person name="Goker M."/>
            <person name="Klenk H.P."/>
        </authorList>
    </citation>
    <scope>NUCLEOTIDE SEQUENCE [LARGE SCALE GENOMIC DNA]</scope>
    <source>
        <strain evidence="4">DSM 16094</strain>
    </source>
</reference>
<protein>
    <recommendedName>
        <fullName evidence="5">VPLPA-CTERM protein sorting domain-containing protein</fullName>
    </recommendedName>
</protein>
<dbReference type="AlphaFoldDB" id="S9QRU1"/>
<dbReference type="STRING" id="1123237.Salmuc_04082"/>
<dbReference type="eggNOG" id="ENOG50334KT">
    <property type="taxonomic scope" value="Bacteria"/>
</dbReference>
<proteinExistence type="predicted"/>
<sequence>MAYTIMFKYLQAAACVVLMPLAAQAATVSSFYDSSYVDTSREALNIRSQATTLGNSVSTFTGTDQANWAAAMTGVDALLIPELERSALTLDSATRSDVADFVGSGGNLVVSASYANNEAALLNAIFGWSLTGGSGSGAMQLQSAAAGTDFAGGPATLASLNGTYDLLLSSLPSSATAIYADSNSARVFSAEVGAGSVTFLAYDWYDTATDADWGAVLNTALNVDVSPVPLPAGLPLLLAGLGGLVALRRRQSRD</sequence>
<evidence type="ECO:0000256" key="2">
    <source>
        <dbReference type="SAM" id="SignalP"/>
    </source>
</evidence>
<dbReference type="EMBL" id="APVH01000023">
    <property type="protein sequence ID" value="EPX82357.1"/>
    <property type="molecule type" value="Genomic_DNA"/>
</dbReference>
<feature type="signal peptide" evidence="2">
    <location>
        <begin position="1"/>
        <end position="25"/>
    </location>
</feature>
<keyword evidence="1" id="KW-0812">Transmembrane</keyword>
<evidence type="ECO:0008006" key="5">
    <source>
        <dbReference type="Google" id="ProtNLM"/>
    </source>
</evidence>
<keyword evidence="4" id="KW-1185">Reference proteome</keyword>
<feature type="chain" id="PRO_5004555312" description="VPLPA-CTERM protein sorting domain-containing protein" evidence="2">
    <location>
        <begin position="26"/>
        <end position="254"/>
    </location>
</feature>
<accession>S9QRU1</accession>
<keyword evidence="2" id="KW-0732">Signal</keyword>
<gene>
    <name evidence="3" type="ORF">Salmuc_04082</name>
</gene>
<comment type="caution">
    <text evidence="3">The sequence shown here is derived from an EMBL/GenBank/DDBJ whole genome shotgun (WGS) entry which is preliminary data.</text>
</comment>
<organism evidence="3 4">
    <name type="scientific">Salipiger mucosus DSM 16094</name>
    <dbReference type="NCBI Taxonomy" id="1123237"/>
    <lineage>
        <taxon>Bacteria</taxon>
        <taxon>Pseudomonadati</taxon>
        <taxon>Pseudomonadota</taxon>
        <taxon>Alphaproteobacteria</taxon>
        <taxon>Rhodobacterales</taxon>
        <taxon>Roseobacteraceae</taxon>
        <taxon>Salipiger</taxon>
    </lineage>
</organism>
<dbReference type="Proteomes" id="UP000015347">
    <property type="component" value="Unassembled WGS sequence"/>
</dbReference>
<name>S9QRU1_9RHOB</name>
<dbReference type="InterPro" id="IPR022472">
    <property type="entry name" value="VPLPA-CTERM"/>
</dbReference>
<dbReference type="HOGENOM" id="CLU_1093673_0_0_5"/>
<keyword evidence="1" id="KW-1133">Transmembrane helix</keyword>
<evidence type="ECO:0000313" key="3">
    <source>
        <dbReference type="EMBL" id="EPX82357.1"/>
    </source>
</evidence>
<evidence type="ECO:0000256" key="1">
    <source>
        <dbReference type="SAM" id="Phobius"/>
    </source>
</evidence>
<evidence type="ECO:0000313" key="4">
    <source>
        <dbReference type="Proteomes" id="UP000015347"/>
    </source>
</evidence>